<comment type="caution">
    <text evidence="2">The sequence shown here is derived from an EMBL/GenBank/DDBJ whole genome shotgun (WGS) entry which is preliminary data.</text>
</comment>
<feature type="compositionally biased region" description="Basic and acidic residues" evidence="1">
    <location>
        <begin position="181"/>
        <end position="191"/>
    </location>
</feature>
<dbReference type="InterPro" id="IPR036869">
    <property type="entry name" value="J_dom_sf"/>
</dbReference>
<dbReference type="InterPro" id="IPR001623">
    <property type="entry name" value="DnaJ_domain"/>
</dbReference>
<evidence type="ECO:0000313" key="3">
    <source>
        <dbReference type="Proteomes" id="UP000682266"/>
    </source>
</evidence>
<organism evidence="2 3">
    <name type="scientific">Burkholderia ambifaria</name>
    <dbReference type="NCBI Taxonomy" id="152480"/>
    <lineage>
        <taxon>Bacteria</taxon>
        <taxon>Pseudomonadati</taxon>
        <taxon>Pseudomonadota</taxon>
        <taxon>Betaproteobacteria</taxon>
        <taxon>Burkholderiales</taxon>
        <taxon>Burkholderiaceae</taxon>
        <taxon>Burkholderia</taxon>
        <taxon>Burkholderia cepacia complex</taxon>
    </lineage>
</organism>
<reference evidence="2" key="1">
    <citation type="submission" date="2021-04" db="EMBL/GenBank/DDBJ databases">
        <title>A collection of bacterial strains from the Burkholderia cepacia Research Laboratory and Repository.</title>
        <authorList>
            <person name="Lipuma J."/>
            <person name="Spilker T."/>
        </authorList>
    </citation>
    <scope>NUCLEOTIDE SEQUENCE</scope>
    <source>
        <strain evidence="2">AU36012</strain>
    </source>
</reference>
<dbReference type="CDD" id="cd06257">
    <property type="entry name" value="DnaJ"/>
    <property type="match status" value="1"/>
</dbReference>
<evidence type="ECO:0000256" key="1">
    <source>
        <dbReference type="SAM" id="MobiDB-lite"/>
    </source>
</evidence>
<sequence length="378" mass="42799">MTARRGAAVAIAPGHETASLSKAQNTFNTLVKQIEKRRERLGAWDAVMPAFQKKFVDALLPLEQESTALRIKLLHLLDDAFLQKGLSKAEQRTLSDLIADMAHDLMQVSDDAALKVIYNRHVGSGNVGNAAAKPVPEPTKPEREPEPQSQQQPSEDLDSLSPDELAERMQAELDAQFERDMAAHAAREAQRAKRKKAPKQSAAQARKEAEQAESSKSIREIYRKLASALHPDRETDPREQERKTVLMQRVNHAYAKGNLLQLLELQLEIEQIDRRAIDSLSEARLARYNGILEEQIRELDQEIQHVENDFRRTYGIASSTKVAPDTVMRILTRDIAGMQRGNQDLGVALREFEDPDKVRDWLKDMKRRPASSRFDESF</sequence>
<protein>
    <submittedName>
        <fullName evidence="2">J domain-containing protein</fullName>
    </submittedName>
</protein>
<dbReference type="EMBL" id="JAGSVG010000005">
    <property type="protein sequence ID" value="MBR8128997.1"/>
    <property type="molecule type" value="Genomic_DNA"/>
</dbReference>
<feature type="region of interest" description="Disordered" evidence="1">
    <location>
        <begin position="125"/>
        <end position="159"/>
    </location>
</feature>
<accession>A0AA41E5Z4</accession>
<dbReference type="SUPFAM" id="SSF46565">
    <property type="entry name" value="Chaperone J-domain"/>
    <property type="match status" value="1"/>
</dbReference>
<proteinExistence type="predicted"/>
<gene>
    <name evidence="2" type="ORF">KDW93_08410</name>
</gene>
<name>A0AA41E5Z4_9BURK</name>
<feature type="region of interest" description="Disordered" evidence="1">
    <location>
        <begin position="181"/>
        <end position="217"/>
    </location>
</feature>
<dbReference type="Proteomes" id="UP000682266">
    <property type="component" value="Unassembled WGS sequence"/>
</dbReference>
<dbReference type="RefSeq" id="WP_105788214.1">
    <property type="nucleotide sequence ID" value="NZ_CADERF010000015.1"/>
</dbReference>
<dbReference type="Gene3D" id="1.10.287.110">
    <property type="entry name" value="DnaJ domain"/>
    <property type="match status" value="1"/>
</dbReference>
<dbReference type="AlphaFoldDB" id="A0AA41E5Z4"/>
<evidence type="ECO:0000313" key="2">
    <source>
        <dbReference type="EMBL" id="MBR8128997.1"/>
    </source>
</evidence>